<keyword evidence="6" id="KW-1185">Reference proteome</keyword>
<dbReference type="InterPro" id="IPR011006">
    <property type="entry name" value="CheY-like_superfamily"/>
</dbReference>
<comment type="caution">
    <text evidence="2">Lacks conserved residue(s) required for the propagation of feature annotation.</text>
</comment>
<name>A0A517VGK5_9PLAN</name>
<dbReference type="PROSITE" id="PS50110">
    <property type="entry name" value="RESPONSE_REGULATORY"/>
    <property type="match status" value="1"/>
</dbReference>
<feature type="compositionally biased region" description="Polar residues" evidence="3">
    <location>
        <begin position="150"/>
        <end position="171"/>
    </location>
</feature>
<keyword evidence="1" id="KW-0597">Phosphoprotein</keyword>
<dbReference type="PANTHER" id="PTHR44591:SF3">
    <property type="entry name" value="RESPONSE REGULATORY DOMAIN-CONTAINING PROTEIN"/>
    <property type="match status" value="1"/>
</dbReference>
<evidence type="ECO:0000256" key="3">
    <source>
        <dbReference type="SAM" id="MobiDB-lite"/>
    </source>
</evidence>
<evidence type="ECO:0000313" key="5">
    <source>
        <dbReference type="EMBL" id="QDT92077.1"/>
    </source>
</evidence>
<dbReference type="OrthoDB" id="288941at2"/>
<feature type="region of interest" description="Disordered" evidence="3">
    <location>
        <begin position="135"/>
        <end position="171"/>
    </location>
</feature>
<dbReference type="KEGG" id="gax:Pan161_37420"/>
<evidence type="ECO:0000256" key="2">
    <source>
        <dbReference type="PROSITE-ProRule" id="PRU00169"/>
    </source>
</evidence>
<dbReference type="InterPro" id="IPR001789">
    <property type="entry name" value="Sig_transdc_resp-reg_receiver"/>
</dbReference>
<dbReference type="SUPFAM" id="SSF52172">
    <property type="entry name" value="CheY-like"/>
    <property type="match status" value="1"/>
</dbReference>
<evidence type="ECO:0000259" key="4">
    <source>
        <dbReference type="PROSITE" id="PS50110"/>
    </source>
</evidence>
<evidence type="ECO:0000313" key="6">
    <source>
        <dbReference type="Proteomes" id="UP000316855"/>
    </source>
</evidence>
<dbReference type="SMART" id="SM00448">
    <property type="entry name" value="REC"/>
    <property type="match status" value="1"/>
</dbReference>
<gene>
    <name evidence="5" type="ORF">Pan161_37420</name>
</gene>
<dbReference type="AlphaFoldDB" id="A0A517VGK5"/>
<dbReference type="InterPro" id="IPR050595">
    <property type="entry name" value="Bact_response_regulator"/>
</dbReference>
<dbReference type="EMBL" id="CP036343">
    <property type="protein sequence ID" value="QDT92077.1"/>
    <property type="molecule type" value="Genomic_DNA"/>
</dbReference>
<protein>
    <recommendedName>
        <fullName evidence="4">Response regulatory domain-containing protein</fullName>
    </recommendedName>
</protein>
<dbReference type="Proteomes" id="UP000316855">
    <property type="component" value="Chromosome"/>
</dbReference>
<dbReference type="Gene3D" id="3.40.50.2300">
    <property type="match status" value="1"/>
</dbReference>
<dbReference type="Pfam" id="PF00072">
    <property type="entry name" value="Response_reg"/>
    <property type="match status" value="1"/>
</dbReference>
<reference evidence="5 6" key="1">
    <citation type="submission" date="2019-02" db="EMBL/GenBank/DDBJ databases">
        <title>Deep-cultivation of Planctomycetes and their phenomic and genomic characterization uncovers novel biology.</title>
        <authorList>
            <person name="Wiegand S."/>
            <person name="Jogler M."/>
            <person name="Boedeker C."/>
            <person name="Pinto D."/>
            <person name="Vollmers J."/>
            <person name="Rivas-Marin E."/>
            <person name="Kohn T."/>
            <person name="Peeters S.H."/>
            <person name="Heuer A."/>
            <person name="Rast P."/>
            <person name="Oberbeckmann S."/>
            <person name="Bunk B."/>
            <person name="Jeske O."/>
            <person name="Meyerdierks A."/>
            <person name="Storesund J.E."/>
            <person name="Kallscheuer N."/>
            <person name="Luecker S."/>
            <person name="Lage O.M."/>
            <person name="Pohl T."/>
            <person name="Merkel B.J."/>
            <person name="Hornburger P."/>
            <person name="Mueller R.-W."/>
            <person name="Bruemmer F."/>
            <person name="Labrenz M."/>
            <person name="Spormann A.M."/>
            <person name="Op den Camp H."/>
            <person name="Overmann J."/>
            <person name="Amann R."/>
            <person name="Jetten M.S.M."/>
            <person name="Mascher T."/>
            <person name="Medema M.H."/>
            <person name="Devos D.P."/>
            <person name="Kaster A.-K."/>
            <person name="Ovreas L."/>
            <person name="Rohde M."/>
            <person name="Galperin M.Y."/>
            <person name="Jogler C."/>
        </authorList>
    </citation>
    <scope>NUCLEOTIDE SEQUENCE [LARGE SCALE GENOMIC DNA]</scope>
    <source>
        <strain evidence="5 6">Pan161</strain>
    </source>
</reference>
<dbReference type="GO" id="GO:0000160">
    <property type="term" value="P:phosphorelay signal transduction system"/>
    <property type="evidence" value="ECO:0007669"/>
    <property type="project" value="InterPro"/>
</dbReference>
<evidence type="ECO:0000256" key="1">
    <source>
        <dbReference type="ARBA" id="ARBA00022553"/>
    </source>
</evidence>
<proteinExistence type="predicted"/>
<sequence length="204" mass="22968">MKILIVDEIGFIRQSLNQKLGLHHFETVSAENGEEALLTLKTDFSIDAVLTSLFLPTMNAIDLYKSAAKIERFNDEGMIPPLNFYLMVTKEHGTSSPKMKQLTREALALGFKDLLVKPIDTELLVKKLKSSTTMESKELCSDHPVEAASQADNTSENEQRSRPVNSNNRFDQLKEVQNSLYALKKEMCDSIDTLLEEVSRNSSQ</sequence>
<dbReference type="PANTHER" id="PTHR44591">
    <property type="entry name" value="STRESS RESPONSE REGULATOR PROTEIN 1"/>
    <property type="match status" value="1"/>
</dbReference>
<dbReference type="RefSeq" id="WP_145229466.1">
    <property type="nucleotide sequence ID" value="NZ_CP036343.1"/>
</dbReference>
<feature type="domain" description="Response regulatory" evidence="4">
    <location>
        <begin position="2"/>
        <end position="132"/>
    </location>
</feature>
<accession>A0A517VGK5</accession>
<feature type="compositionally biased region" description="Basic and acidic residues" evidence="3">
    <location>
        <begin position="135"/>
        <end position="145"/>
    </location>
</feature>
<organism evidence="5 6">
    <name type="scientific">Gimesia algae</name>
    <dbReference type="NCBI Taxonomy" id="2527971"/>
    <lineage>
        <taxon>Bacteria</taxon>
        <taxon>Pseudomonadati</taxon>
        <taxon>Planctomycetota</taxon>
        <taxon>Planctomycetia</taxon>
        <taxon>Planctomycetales</taxon>
        <taxon>Planctomycetaceae</taxon>
        <taxon>Gimesia</taxon>
    </lineage>
</organism>